<gene>
    <name evidence="2" type="ORF">PGSY75_0003600D</name>
</gene>
<dbReference type="Proteomes" id="UP000076004">
    <property type="component" value="Unassembled WGS sequence"/>
</dbReference>
<accession>A0A151L3Z6</accession>
<dbReference type="GeneID" id="29773725"/>
<dbReference type="AlphaFoldDB" id="A0A151L3Z6"/>
<dbReference type="RefSeq" id="XP_018639049.1">
    <property type="nucleotide sequence ID" value="XM_018783168.1"/>
</dbReference>
<dbReference type="EMBL" id="LVLB01000054">
    <property type="protein sequence ID" value="KYN93654.1"/>
    <property type="molecule type" value="Genomic_DNA"/>
</dbReference>
<feature type="transmembrane region" description="Helical" evidence="1">
    <location>
        <begin position="455"/>
        <end position="472"/>
    </location>
</feature>
<feature type="transmembrane region" description="Helical" evidence="1">
    <location>
        <begin position="105"/>
        <end position="125"/>
    </location>
</feature>
<dbReference type="VEuPathDB" id="PlasmoDB:PGABG01_0415200"/>
<proteinExistence type="predicted"/>
<dbReference type="KEGG" id="pgab:PGSY75_0003600D"/>
<evidence type="ECO:0000313" key="2">
    <source>
        <dbReference type="EMBL" id="KYN93654.1"/>
    </source>
</evidence>
<keyword evidence="1" id="KW-0812">Transmembrane</keyword>
<keyword evidence="1" id="KW-0472">Membrane</keyword>
<feature type="non-terminal residue" evidence="2">
    <location>
        <position position="574"/>
    </location>
</feature>
<comment type="caution">
    <text evidence="2">The sequence shown here is derived from an EMBL/GenBank/DDBJ whole genome shotgun (WGS) entry which is preliminary data.</text>
</comment>
<sequence>VEKIYININNIECMFTFICNLEHTNKNTEKIKKKEKRKTKKKYDKEILLLKIKRFKTIIMKEEFCKYNKLNIFNKNNINLVYLFKSKIYNINIYLRNIKQKKNDLLFFTNYLFFFCKFIIILNNMNKTHKFFFLQYFLKKKIKNKLIKKKKKKKKKKISSFYYIPQIYYKHKKKCKLLFHIIQNIEKHIIYKKEKTENFVFKTNDNIHFKIKLNIRSCKKYFMNEDKKIQSSIYFFLNERNIISLINFYYNILMLFGYGHILYSKYVCKCNDMGETLNDTCRYNDTCKHLCRHLNEYKYLPKPFPCHINNMSNTNHLIHFQNDNHSIHYDNDFIYEPSDMNNLLIYDIIKKENVILRRMKKKNNNKYFINFMNKIRPDKYQDISYILYINKKKKKLKINKMKKKNKRNKERLKKYPFSYIMNTKKKKNKYVISNNNMLDKIINSFDSLQIKLKNIFFFFYTSNMNMYIGIFIRNIKSLLLNKHIYNKINCHHLKYIQQINKCIIFTRDNYLNHEKIQLSIFEIFNNNNTLNDKKNKCIYYLSPLFFFLNKYHNKKKGLTNKIRKHNTYEYKDNH</sequence>
<evidence type="ECO:0000313" key="3">
    <source>
        <dbReference type="Proteomes" id="UP000076004"/>
    </source>
</evidence>
<organism evidence="2 3">
    <name type="scientific">Plasmodium gaboni</name>
    <dbReference type="NCBI Taxonomy" id="647221"/>
    <lineage>
        <taxon>Eukaryota</taxon>
        <taxon>Sar</taxon>
        <taxon>Alveolata</taxon>
        <taxon>Apicomplexa</taxon>
        <taxon>Aconoidasida</taxon>
        <taxon>Haemosporida</taxon>
        <taxon>Plasmodiidae</taxon>
        <taxon>Plasmodium</taxon>
        <taxon>Plasmodium (Laverania)</taxon>
    </lineage>
</organism>
<dbReference type="VEuPathDB" id="PlasmoDB:PGSY75_0003600D"/>
<keyword evidence="1" id="KW-1133">Transmembrane helix</keyword>
<name>A0A151L3Z6_9APIC</name>
<protein>
    <submittedName>
        <fullName evidence="2">Uncharacterized protein</fullName>
    </submittedName>
</protein>
<feature type="non-terminal residue" evidence="2">
    <location>
        <position position="1"/>
    </location>
</feature>
<reference evidence="2 3" key="1">
    <citation type="journal article" date="2016" name="Nat. Commun.">
        <title>Genomes of cryptic chimpanzee Plasmodium species reveal key evolutionary events leading to human malaria.</title>
        <authorList>
            <person name="Sundararaman S.A."/>
            <person name="Plenderleith L.J."/>
            <person name="Liu W."/>
            <person name="Loy D.E."/>
            <person name="Learn G.H."/>
            <person name="Li Y."/>
            <person name="Shaw K.S."/>
            <person name="Ayouba A."/>
            <person name="Peeters M."/>
            <person name="Speede S."/>
            <person name="Shaw G.M."/>
            <person name="Bushman F.D."/>
            <person name="Brisson D."/>
            <person name="Rayner J.C."/>
            <person name="Sharp P.M."/>
            <person name="Hahn B.H."/>
        </authorList>
    </citation>
    <scope>NUCLEOTIDE SEQUENCE [LARGE SCALE GENOMIC DNA]</scope>
    <source>
        <strain evidence="2 3">SY75</strain>
    </source>
</reference>
<evidence type="ECO:0000256" key="1">
    <source>
        <dbReference type="SAM" id="Phobius"/>
    </source>
</evidence>